<feature type="domain" description="NWD NACHT-NTPase N-terminal" evidence="3">
    <location>
        <begin position="66"/>
        <end position="287"/>
    </location>
</feature>
<comment type="caution">
    <text evidence="5">The sequence shown here is derived from an EMBL/GenBank/DDBJ whole genome shotgun (WGS) entry which is preliminary data.</text>
</comment>
<accession>A0ABR4JAE5</accession>
<dbReference type="Pfam" id="PF24883">
    <property type="entry name" value="NPHP3_N"/>
    <property type="match status" value="1"/>
</dbReference>
<evidence type="ECO:0000313" key="5">
    <source>
        <dbReference type="EMBL" id="KAL2836945.1"/>
    </source>
</evidence>
<dbReference type="Gene3D" id="3.40.50.300">
    <property type="entry name" value="P-loop containing nucleotide triphosphate hydrolases"/>
    <property type="match status" value="1"/>
</dbReference>
<proteinExistence type="predicted"/>
<evidence type="ECO:0000256" key="1">
    <source>
        <dbReference type="ARBA" id="ARBA00022737"/>
    </source>
</evidence>
<evidence type="ECO:0000259" key="3">
    <source>
        <dbReference type="Pfam" id="PF17100"/>
    </source>
</evidence>
<keyword evidence="1" id="KW-0677">Repeat</keyword>
<name>A0ABR4JAE5_9EURO</name>
<sequence>MSRKYRLRRLFGRLLDDEGESSEVSNSSSHELVVPPPSAVPATAGVADNSHPGATPIALGDLGVSNLWEEAYTLLRTENAELVDSYAESLLAEASPQPGTTSREAKLEALVQEKLEDIQARQWTVTFGGKEIVIRDQVRRVVQTVIAAKDVVSAAIVVEPHAAIAWAGVLLILPLVANPVKQGEDVAEGLEVISDLLLRCRFMENVHVQHYSVSSDSKKPEEYKKQAASLRKKTIDIYSLILKYQILVAKQYSRSTMFRFLRDVVVADNWANLLMEIERVKQAINEDLEILSQGTLKDIDGHVRELQDGQRKILDKLMETDQKIQGLHLLELLETLPTVFKAAFNDYEEGAKSQCLDGTQLGTLTQIQSWIEDPKAEPIFWLRGMAGTGKSTIARTAAHAFNQRRTLVGDGRLADEVCLGGSFFFNRTDAERNHARHFFPSLARQLSETIPRLKTYVANAIEQHHAIGNEVLANQWRELIINPLTKLGKRQFSQLTVVLVVDALDECQSTNRAQQDDMSIMLSLLPEARELGTVSLRVFITSRPDWAVSSQFATVPRIYHCDVLLPKIAGPDRSRKQKDDITLFIEAQLSHVRNIHGLDGDWPGDSKVHSLVVKAEGLFIYASTACLFLRGTRKMNYKLVDGRLEKLLSTTASANGAQANLDNMYTSILQSSLLADAEDDELLKISEDFRYIVGSIVNVAEPLSVDTLSKLLGSSLKDTETALEPLQSVLSVPIGTPEPVELLHLSFRDFLLDGVRCKDDRFVVDEKEAHGILFRRCLETMSSSLCRDVCKLRHVNTRADDIPKSVVQNSFPPHVQYSCVHWSDHFRLSNIVLINDGELLQFLKSHFTHWIEAMAILGKVSRASQMINDMKRVMSVSSSKLRPVSTAE</sequence>
<evidence type="ECO:0000313" key="6">
    <source>
        <dbReference type="Proteomes" id="UP001610446"/>
    </source>
</evidence>
<dbReference type="Pfam" id="PF17100">
    <property type="entry name" value="NACHT_N"/>
    <property type="match status" value="1"/>
</dbReference>
<evidence type="ECO:0000256" key="2">
    <source>
        <dbReference type="SAM" id="MobiDB-lite"/>
    </source>
</evidence>
<dbReference type="InterPro" id="IPR027417">
    <property type="entry name" value="P-loop_NTPase"/>
</dbReference>
<protein>
    <recommendedName>
        <fullName evidence="7">NWD NACHT-NTPase N-terminal domain-containing protein</fullName>
    </recommendedName>
</protein>
<dbReference type="InterPro" id="IPR056884">
    <property type="entry name" value="NPHP3-like_N"/>
</dbReference>
<dbReference type="InterPro" id="IPR031359">
    <property type="entry name" value="NACHT_N"/>
</dbReference>
<dbReference type="EMBL" id="JBFXLU010000169">
    <property type="protein sequence ID" value="KAL2836945.1"/>
    <property type="molecule type" value="Genomic_DNA"/>
</dbReference>
<keyword evidence="6" id="KW-1185">Reference proteome</keyword>
<organism evidence="5 6">
    <name type="scientific">Aspergillus pseudoustus</name>
    <dbReference type="NCBI Taxonomy" id="1810923"/>
    <lineage>
        <taxon>Eukaryota</taxon>
        <taxon>Fungi</taxon>
        <taxon>Dikarya</taxon>
        <taxon>Ascomycota</taxon>
        <taxon>Pezizomycotina</taxon>
        <taxon>Eurotiomycetes</taxon>
        <taxon>Eurotiomycetidae</taxon>
        <taxon>Eurotiales</taxon>
        <taxon>Aspergillaceae</taxon>
        <taxon>Aspergillus</taxon>
        <taxon>Aspergillus subgen. Nidulantes</taxon>
    </lineage>
</organism>
<evidence type="ECO:0008006" key="7">
    <source>
        <dbReference type="Google" id="ProtNLM"/>
    </source>
</evidence>
<feature type="compositionally biased region" description="Low complexity" evidence="2">
    <location>
        <begin position="22"/>
        <end position="33"/>
    </location>
</feature>
<reference evidence="5 6" key="1">
    <citation type="submission" date="2024-07" db="EMBL/GenBank/DDBJ databases">
        <title>Section-level genome sequencing and comparative genomics of Aspergillus sections Usti and Cavernicolus.</title>
        <authorList>
            <consortium name="Lawrence Berkeley National Laboratory"/>
            <person name="Nybo J.L."/>
            <person name="Vesth T.C."/>
            <person name="Theobald S."/>
            <person name="Frisvad J.C."/>
            <person name="Larsen T.O."/>
            <person name="Kjaerboelling I."/>
            <person name="Rothschild-Mancinelli K."/>
            <person name="Lyhne E.K."/>
            <person name="Kogle M.E."/>
            <person name="Barry K."/>
            <person name="Clum A."/>
            <person name="Na H."/>
            <person name="Ledsgaard L."/>
            <person name="Lin J."/>
            <person name="Lipzen A."/>
            <person name="Kuo A."/>
            <person name="Riley R."/>
            <person name="Mondo S."/>
            <person name="Labutti K."/>
            <person name="Haridas S."/>
            <person name="Pangalinan J."/>
            <person name="Salamov A.A."/>
            <person name="Simmons B.A."/>
            <person name="Magnuson J.K."/>
            <person name="Chen J."/>
            <person name="Drula E."/>
            <person name="Henrissat B."/>
            <person name="Wiebenga A."/>
            <person name="Lubbers R.J."/>
            <person name="Gomes A.C."/>
            <person name="Makela M.R."/>
            <person name="Stajich J."/>
            <person name="Grigoriev I.V."/>
            <person name="Mortensen U.H."/>
            <person name="De Vries R.P."/>
            <person name="Baker S.E."/>
            <person name="Andersen M.R."/>
        </authorList>
    </citation>
    <scope>NUCLEOTIDE SEQUENCE [LARGE SCALE GENOMIC DNA]</scope>
    <source>
        <strain evidence="5 6">CBS 123904</strain>
    </source>
</reference>
<evidence type="ECO:0000259" key="4">
    <source>
        <dbReference type="Pfam" id="PF24883"/>
    </source>
</evidence>
<feature type="region of interest" description="Disordered" evidence="2">
    <location>
        <begin position="18"/>
        <end position="42"/>
    </location>
</feature>
<dbReference type="PANTHER" id="PTHR10039:SF17">
    <property type="entry name" value="FUNGAL STAND N-TERMINAL GOODBYE DOMAIN-CONTAINING PROTEIN-RELATED"/>
    <property type="match status" value="1"/>
</dbReference>
<dbReference type="SUPFAM" id="SSF52540">
    <property type="entry name" value="P-loop containing nucleoside triphosphate hydrolases"/>
    <property type="match status" value="1"/>
</dbReference>
<dbReference type="PANTHER" id="PTHR10039">
    <property type="entry name" value="AMELOGENIN"/>
    <property type="match status" value="1"/>
</dbReference>
<feature type="domain" description="Nephrocystin 3-like N-terminal" evidence="4">
    <location>
        <begin position="365"/>
        <end position="543"/>
    </location>
</feature>
<gene>
    <name evidence="5" type="ORF">BJY01DRAFT_221446</name>
</gene>
<dbReference type="Proteomes" id="UP001610446">
    <property type="component" value="Unassembled WGS sequence"/>
</dbReference>